<dbReference type="Pfam" id="PF12473">
    <property type="entry name" value="DUF3694"/>
    <property type="match status" value="2"/>
</dbReference>
<dbReference type="SMART" id="SM00240">
    <property type="entry name" value="FHA"/>
    <property type="match status" value="1"/>
</dbReference>
<dbReference type="SMART" id="SM01052">
    <property type="entry name" value="CAP_GLY"/>
    <property type="match status" value="1"/>
</dbReference>
<comment type="subcellular location">
    <subcellularLocation>
        <location evidence="1">Cytoplasm</location>
        <location evidence="1">Cytoskeleton</location>
    </subcellularLocation>
</comment>
<feature type="compositionally biased region" description="Low complexity" evidence="11">
    <location>
        <begin position="2066"/>
        <end position="2075"/>
    </location>
</feature>
<dbReference type="SUPFAM" id="SSF52540">
    <property type="entry name" value="P-loop containing nucleoside triphosphate hydrolases"/>
    <property type="match status" value="1"/>
</dbReference>
<evidence type="ECO:0000256" key="3">
    <source>
        <dbReference type="ARBA" id="ARBA00022701"/>
    </source>
</evidence>
<dbReference type="Pfam" id="PF16183">
    <property type="entry name" value="Kinesin_assoc"/>
    <property type="match status" value="1"/>
</dbReference>
<keyword evidence="14" id="KW-1185">Reference proteome</keyword>
<feature type="compositionally biased region" description="Polar residues" evidence="11">
    <location>
        <begin position="2087"/>
        <end position="2097"/>
    </location>
</feature>
<feature type="region of interest" description="Disordered" evidence="11">
    <location>
        <begin position="1596"/>
        <end position="1619"/>
    </location>
</feature>
<keyword evidence="2" id="KW-0963">Cytoplasm</keyword>
<feature type="binding site" evidence="9">
    <location>
        <begin position="101"/>
        <end position="108"/>
    </location>
    <ligand>
        <name>ATP</name>
        <dbReference type="ChEBI" id="CHEBI:30616"/>
    </ligand>
</feature>
<keyword evidence="3" id="KW-0493">Microtubule</keyword>
<dbReference type="PANTHER" id="PTHR47117">
    <property type="entry name" value="STAR-RELATED LIPID TRANSFER PROTEIN 9"/>
    <property type="match status" value="1"/>
</dbReference>
<keyword evidence="7 9" id="KW-0505">Motor protein</keyword>
<feature type="region of interest" description="Disordered" evidence="11">
    <location>
        <begin position="1492"/>
        <end position="1523"/>
    </location>
</feature>
<keyword evidence="5 9" id="KW-0067">ATP-binding</keyword>
<dbReference type="InterPro" id="IPR000253">
    <property type="entry name" value="FHA_dom"/>
</dbReference>
<dbReference type="PRINTS" id="PR00380">
    <property type="entry name" value="KINESINHEAVY"/>
</dbReference>
<dbReference type="InterPro" id="IPR019821">
    <property type="entry name" value="Kinesin_motor_CS"/>
</dbReference>
<dbReference type="PROSITE" id="PS50245">
    <property type="entry name" value="CAP_GLY_2"/>
    <property type="match status" value="1"/>
</dbReference>
<dbReference type="SMART" id="SM00129">
    <property type="entry name" value="KISc"/>
    <property type="match status" value="1"/>
</dbReference>
<feature type="region of interest" description="Disordered" evidence="11">
    <location>
        <begin position="2046"/>
        <end position="2099"/>
    </location>
</feature>
<protein>
    <submittedName>
        <fullName evidence="15">Kinesin-like protein KIF13A isoform X1</fullName>
    </submittedName>
</protein>
<feature type="compositionally biased region" description="Polar residues" evidence="11">
    <location>
        <begin position="1596"/>
        <end position="1612"/>
    </location>
</feature>
<dbReference type="Pfam" id="PF01302">
    <property type="entry name" value="CAP_GLY"/>
    <property type="match status" value="1"/>
</dbReference>
<feature type="domain" description="Kinesin motor" evidence="12">
    <location>
        <begin position="5"/>
        <end position="351"/>
    </location>
</feature>
<dbReference type="Gene3D" id="3.40.850.10">
    <property type="entry name" value="Kinesin motor domain"/>
    <property type="match status" value="1"/>
</dbReference>
<evidence type="ECO:0000256" key="11">
    <source>
        <dbReference type="SAM" id="MobiDB-lite"/>
    </source>
</evidence>
<dbReference type="InterPro" id="IPR032405">
    <property type="entry name" value="Kinesin_assoc"/>
</dbReference>
<sequence length="2145" mass="242050">MASDKVKVAVRVRPLSRREMELETHCVVEMKEGQTILKHPTCSKAESHRKQPKTFAFDHCFWSYKETDLHYANQGDVYQHLGSDILQNAFQGYNACIFAYGQTGSGKSYTMMGSEENKGLIPRLCDDLFGRIACNTNSSLSYKVEVSYMEIYNEKVHDLLDPKGTRQSLKVREHNILGPYVDGLSTLAVSSYQDISSLMTEGNKSRTVAATNMNSESSRSHAVFNITLTCLLTDIQSGITGEKVSKMSLVDLAGSERAVKSGAVGERLKEGSNINKSLTTLGLVMSKLADQSSGKAKDKFVPYRDSVLTWLLKDNLGGNSKTVMVATISPAADNYDETLSTLRYADRAKRIVNHAVINEDPNARIIRELREEVEQLREQLKHATQREGLYERLKESEKLVQEMSETWEEKLVKTEKIQQERQQALEKMGISVQASGIKVEKDKYYLVNLNADPSLNELLVYYLKDRTLVGRPDAPLEQDIQLSGLGIMPEHCVITVEENQEVFINPLEGARTCVNGSVITENTQLRHGDRVLWGNNHFFRVNCPKATTCASPDVPERPIDYEFAREELMMNELSNDPIQTAMEALERQHEEDKHNALQKQRQMYEKQLQMLRNQMSPSTPYSSYSPFDPLGLGKMTPTGSNSSVQSRMERWAKERDEVFKVSLAKLREDIVKANALVREANFLAVEMGKQTEFKVTLQIPAANLSPNRKRGAFVSEPAILVKRINKSKQIWSMEKLENKLIDMRDMYEERKEKQLLLKDETSLNRMDPFYETQENHNLIGVGNIFLEVLFHDVTLDYHVPIISQQGEVAGRLHVQLGRIAGNIPERIGDAGSSEGSGDRDSVRGSLLDVSTISEDGEDFTSKRQIVVRVAIKSASGLPPSLSNFVFCQYTFWGHPHSIAVPPIVYPDQPIFQKGREKIMFVFEHEKEFTVNLTEEFVEHCVEGALSVEVWGHRSGGFNSVKTGWEVDAQLQRSRTLLDRWAELTRKIEFWVEIHELNDQGEYTPVEVLCKPDMIAGGVFQLRQGQQRRILVTVKPVQDSGTLPIICETITNIYIGCVCARSKLQKALDSYQEEDLSLLREKWSDALMRRREYLDDQIQKLINKKDKTEQDVEREQSLIDQWVSLTEERNAVLVPAPGSEIPGAPADWEPPLGMEQHIPVIFLDLNADDLSTTNADENGIQIAGSNSILPKEHGSKMFNLPILKHFQKEVSAVAAWDSSIHDSIFLNRVTPQNERVYLILKVTVRLSHPATMDIILRKRLAINVYKRQSIMDRMKKRISRQDLLFSSGVIYEVVSNVPKASEDPEDRETLALMAASGEDVATNDGESYIEKYTRGVSALESILTLDRLRQEVAVKELLASQGRPLRKTASVPNIAQKQLVKMELSYSTLEEQFRADSAIDLSTSSVNDSLERYKCKSTFFRELSKKEIKSPPGLSNINTEGSPFGLTRPNFLNLPFSLNLSLRQETNSKSSPLSGISPQVTKLVKPMRTLIEEQSHKEAHPLLNLEESEDSGGEERKQEKINDKLNATKDEEFIEIESLQDLKNESANELVSRPMSEYIAADSCHLKEEDFKVGSKMQHSVTEDSLTDFQMKAGTPSVMSSGYDSQALSTSPISSEDSVSLHSVSVEETPESDSKPFIGIEKPELEDREECSYQPLSDITESTTTVVKPQTTFVSLKPSVVLEDRHLATFDKSVFETDKVYPDLQSAQSDHKPIQEGPVELSMLIKDFEVNFVQQKTVKEKDEERNKTEVLEDTFLEAQENISISTRKVEHETDVEQIIEEPIIKEEHCAVEQKGILQETNQPNDEEIVADKGNLNSEDVIKKQFTESELYYEVLGDTNGNNNFPDVLVNHENMTNKQTSQVRSIQDSVMDSRNNSTYAKQSYGTCHVQRRLKNNKQYFEHRASYPATAFQSSQHTLPNLSFQMSRDDIEDADWSLFKNSTSEDLDQDDSVSTNTYEGRADHFTSNDVTLPAWLTVGESVMISPYNKTGVVAFLGATVFAPGVWAGVELDTPTGKNDGSVDGVRYFQCKPRFGIFVRPDKLNIDKRGRAVRASRQAGTSNLKRSGSRESFSSSSSLHHSRSRGEGLQNIRSSSTNLYQPRSRGECLGKIYVESREYGRMRQPHGRDEGLSESVSKSRTLNLKGRKY</sequence>
<evidence type="ECO:0000256" key="6">
    <source>
        <dbReference type="ARBA" id="ARBA00023054"/>
    </source>
</evidence>
<gene>
    <name evidence="15" type="primary">LOC106465419</name>
</gene>
<evidence type="ECO:0000256" key="9">
    <source>
        <dbReference type="PROSITE-ProRule" id="PRU00283"/>
    </source>
</evidence>
<accession>A0ABM1BFR3</accession>
<feature type="region of interest" description="Disordered" evidence="11">
    <location>
        <begin position="2116"/>
        <end position="2145"/>
    </location>
</feature>
<evidence type="ECO:0000256" key="8">
    <source>
        <dbReference type="ARBA" id="ARBA00023212"/>
    </source>
</evidence>
<evidence type="ECO:0000256" key="7">
    <source>
        <dbReference type="ARBA" id="ARBA00023175"/>
    </source>
</evidence>
<dbReference type="SUPFAM" id="SSF74924">
    <property type="entry name" value="Cap-Gly domain"/>
    <property type="match status" value="1"/>
</dbReference>
<dbReference type="InterPro" id="IPR000938">
    <property type="entry name" value="CAP-Gly_domain"/>
</dbReference>
<name>A0ABM1BFR3_LIMPO</name>
<reference evidence="15" key="1">
    <citation type="submission" date="2025-08" db="UniProtKB">
        <authorList>
            <consortium name="RefSeq"/>
        </authorList>
    </citation>
    <scope>IDENTIFICATION</scope>
    <source>
        <tissue evidence="15">Muscle</tissue>
    </source>
</reference>
<dbReference type="InterPro" id="IPR027417">
    <property type="entry name" value="P-loop_NTPase"/>
</dbReference>
<dbReference type="CDD" id="cd22706">
    <property type="entry name" value="FHA_KIF13"/>
    <property type="match status" value="1"/>
</dbReference>
<feature type="compositionally biased region" description="Basic and acidic residues" evidence="11">
    <location>
        <begin position="1512"/>
        <end position="1523"/>
    </location>
</feature>
<dbReference type="InterPro" id="IPR036961">
    <property type="entry name" value="Kinesin_motor_dom_sf"/>
</dbReference>
<dbReference type="Pfam" id="PF12423">
    <property type="entry name" value="KIF1B"/>
    <property type="match status" value="1"/>
</dbReference>
<evidence type="ECO:0000256" key="5">
    <source>
        <dbReference type="ARBA" id="ARBA00022840"/>
    </source>
</evidence>
<dbReference type="Gene3D" id="2.30.30.190">
    <property type="entry name" value="CAP Gly-rich-like domain"/>
    <property type="match status" value="1"/>
</dbReference>
<dbReference type="Pfam" id="PF00225">
    <property type="entry name" value="Kinesin"/>
    <property type="match status" value="1"/>
</dbReference>
<evidence type="ECO:0000256" key="4">
    <source>
        <dbReference type="ARBA" id="ARBA00022741"/>
    </source>
</evidence>
<feature type="coiled-coil region" evidence="10">
    <location>
        <begin position="1090"/>
        <end position="1117"/>
    </location>
</feature>
<evidence type="ECO:0000256" key="2">
    <source>
        <dbReference type="ARBA" id="ARBA00022490"/>
    </source>
</evidence>
<evidence type="ECO:0000259" key="13">
    <source>
        <dbReference type="PROSITE" id="PS50245"/>
    </source>
</evidence>
<comment type="similarity">
    <text evidence="9">Belongs to the TRAFAC class myosin-kinesin ATPase superfamily. Kinesin family.</text>
</comment>
<organism evidence="14 15">
    <name type="scientific">Limulus polyphemus</name>
    <name type="common">Atlantic horseshoe crab</name>
    <dbReference type="NCBI Taxonomy" id="6850"/>
    <lineage>
        <taxon>Eukaryota</taxon>
        <taxon>Metazoa</taxon>
        <taxon>Ecdysozoa</taxon>
        <taxon>Arthropoda</taxon>
        <taxon>Chelicerata</taxon>
        <taxon>Merostomata</taxon>
        <taxon>Xiphosura</taxon>
        <taxon>Limulidae</taxon>
        <taxon>Limulus</taxon>
    </lineage>
</organism>
<dbReference type="RefSeq" id="XP_013781099.1">
    <property type="nucleotide sequence ID" value="XM_013925645.2"/>
</dbReference>
<feature type="coiled-coil region" evidence="10">
    <location>
        <begin position="363"/>
        <end position="406"/>
    </location>
</feature>
<dbReference type="Gene3D" id="2.60.200.20">
    <property type="match status" value="1"/>
</dbReference>
<dbReference type="Proteomes" id="UP000694941">
    <property type="component" value="Unplaced"/>
</dbReference>
<dbReference type="PROSITE" id="PS00845">
    <property type="entry name" value="CAP_GLY_1"/>
    <property type="match status" value="1"/>
</dbReference>
<keyword evidence="6 10" id="KW-0175">Coiled coil</keyword>
<evidence type="ECO:0000313" key="15">
    <source>
        <dbReference type="RefSeq" id="XP_013781099.1"/>
    </source>
</evidence>
<dbReference type="SUPFAM" id="SSF49879">
    <property type="entry name" value="SMAD/FHA domain"/>
    <property type="match status" value="1"/>
</dbReference>
<dbReference type="Gene3D" id="6.10.250.2520">
    <property type="match status" value="1"/>
</dbReference>
<dbReference type="InterPro" id="IPR036859">
    <property type="entry name" value="CAP-Gly_dom_sf"/>
</dbReference>
<feature type="domain" description="CAP-Gly" evidence="13">
    <location>
        <begin position="1994"/>
        <end position="2036"/>
    </location>
</feature>
<evidence type="ECO:0000256" key="1">
    <source>
        <dbReference type="ARBA" id="ARBA00004245"/>
    </source>
</evidence>
<dbReference type="GeneID" id="106465419"/>
<dbReference type="PROSITE" id="PS50067">
    <property type="entry name" value="KINESIN_MOTOR_2"/>
    <property type="match status" value="1"/>
</dbReference>
<keyword evidence="8" id="KW-0206">Cytoskeleton</keyword>
<dbReference type="Pfam" id="PF00498">
    <property type="entry name" value="FHA"/>
    <property type="match status" value="1"/>
</dbReference>
<dbReference type="InterPro" id="IPR022164">
    <property type="entry name" value="Kinesin-like"/>
</dbReference>
<proteinExistence type="inferred from homology"/>
<dbReference type="InterPro" id="IPR001752">
    <property type="entry name" value="Kinesin_motor_dom"/>
</dbReference>
<dbReference type="CDD" id="cd01365">
    <property type="entry name" value="KISc_KIF1A_KIF1B"/>
    <property type="match status" value="1"/>
</dbReference>
<feature type="coiled-coil region" evidence="10">
    <location>
        <begin position="582"/>
        <end position="614"/>
    </location>
</feature>
<dbReference type="InterPro" id="IPR022140">
    <property type="entry name" value="Kinesin-like_KIF1-typ"/>
</dbReference>
<feature type="compositionally biased region" description="Basic and acidic residues" evidence="11">
    <location>
        <begin position="2116"/>
        <end position="2127"/>
    </location>
</feature>
<keyword evidence="4 9" id="KW-0547">Nucleotide-binding</keyword>
<dbReference type="InterPro" id="IPR008984">
    <property type="entry name" value="SMAD_FHA_dom_sf"/>
</dbReference>
<evidence type="ECO:0000259" key="12">
    <source>
        <dbReference type="PROSITE" id="PS50067"/>
    </source>
</evidence>
<evidence type="ECO:0000256" key="10">
    <source>
        <dbReference type="SAM" id="Coils"/>
    </source>
</evidence>
<dbReference type="PROSITE" id="PS00411">
    <property type="entry name" value="KINESIN_MOTOR_1"/>
    <property type="match status" value="1"/>
</dbReference>
<evidence type="ECO:0000313" key="14">
    <source>
        <dbReference type="Proteomes" id="UP000694941"/>
    </source>
</evidence>